<dbReference type="InterPro" id="IPR021625">
    <property type="entry name" value="PI31_Prot_N"/>
</dbReference>
<reference evidence="14" key="1">
    <citation type="journal article" date="2023" name="Mol. Phylogenet. Evol.">
        <title>Genome-scale phylogeny and comparative genomics of the fungal order Sordariales.</title>
        <authorList>
            <person name="Hensen N."/>
            <person name="Bonometti L."/>
            <person name="Westerberg I."/>
            <person name="Brannstrom I.O."/>
            <person name="Guillou S."/>
            <person name="Cros-Aarteil S."/>
            <person name="Calhoun S."/>
            <person name="Haridas S."/>
            <person name="Kuo A."/>
            <person name="Mondo S."/>
            <person name="Pangilinan J."/>
            <person name="Riley R."/>
            <person name="LaButti K."/>
            <person name="Andreopoulos B."/>
            <person name="Lipzen A."/>
            <person name="Chen C."/>
            <person name="Yan M."/>
            <person name="Daum C."/>
            <person name="Ng V."/>
            <person name="Clum A."/>
            <person name="Steindorff A."/>
            <person name="Ohm R.A."/>
            <person name="Martin F."/>
            <person name="Silar P."/>
            <person name="Natvig D.O."/>
            <person name="Lalanne C."/>
            <person name="Gautier V."/>
            <person name="Ament-Velasquez S.L."/>
            <person name="Kruys A."/>
            <person name="Hutchinson M.I."/>
            <person name="Powell A.J."/>
            <person name="Barry K."/>
            <person name="Miller A.N."/>
            <person name="Grigoriev I.V."/>
            <person name="Debuchy R."/>
            <person name="Gladieux P."/>
            <person name="Hiltunen Thoren M."/>
            <person name="Johannesson H."/>
        </authorList>
    </citation>
    <scope>NUCLEOTIDE SEQUENCE</scope>
    <source>
        <strain evidence="14">CBS 118394</strain>
    </source>
</reference>
<dbReference type="PANTHER" id="PTHR13266">
    <property type="entry name" value="PROTEASOME INHIBITOR"/>
    <property type="match status" value="1"/>
</dbReference>
<dbReference type="EMBL" id="JAUEDM010000004">
    <property type="protein sequence ID" value="KAK3319038.1"/>
    <property type="molecule type" value="Genomic_DNA"/>
</dbReference>
<evidence type="ECO:0000313" key="15">
    <source>
        <dbReference type="Proteomes" id="UP001283341"/>
    </source>
</evidence>
<feature type="domain" description="PI31 proteasome regulator C-terminal" evidence="12">
    <location>
        <begin position="276"/>
        <end position="348"/>
    </location>
</feature>
<dbReference type="GO" id="GO:0070628">
    <property type="term" value="F:proteasome binding"/>
    <property type="evidence" value="ECO:0007669"/>
    <property type="project" value="InterPro"/>
</dbReference>
<evidence type="ECO:0000256" key="1">
    <source>
        <dbReference type="ARBA" id="ARBA00004240"/>
    </source>
</evidence>
<feature type="region of interest" description="Disordered" evidence="11">
    <location>
        <begin position="172"/>
        <end position="250"/>
    </location>
</feature>
<dbReference type="GO" id="GO:0000502">
    <property type="term" value="C:proteasome complex"/>
    <property type="evidence" value="ECO:0007669"/>
    <property type="project" value="UniProtKB-KW"/>
</dbReference>
<dbReference type="GO" id="GO:0043161">
    <property type="term" value="P:proteasome-mediated ubiquitin-dependent protein catabolic process"/>
    <property type="evidence" value="ECO:0007669"/>
    <property type="project" value="InterPro"/>
</dbReference>
<dbReference type="Pfam" id="PF08577">
    <property type="entry name" value="PI31_Prot_C"/>
    <property type="match status" value="1"/>
</dbReference>
<dbReference type="GO" id="GO:0005783">
    <property type="term" value="C:endoplasmic reticulum"/>
    <property type="evidence" value="ECO:0007669"/>
    <property type="project" value="UniProtKB-SubCell"/>
</dbReference>
<organism evidence="14 15">
    <name type="scientific">Apodospora peruviana</name>
    <dbReference type="NCBI Taxonomy" id="516989"/>
    <lineage>
        <taxon>Eukaryota</taxon>
        <taxon>Fungi</taxon>
        <taxon>Dikarya</taxon>
        <taxon>Ascomycota</taxon>
        <taxon>Pezizomycotina</taxon>
        <taxon>Sordariomycetes</taxon>
        <taxon>Sordariomycetidae</taxon>
        <taxon>Sordariales</taxon>
        <taxon>Lasiosphaeriaceae</taxon>
        <taxon>Apodospora</taxon>
    </lineage>
</organism>
<evidence type="ECO:0000313" key="14">
    <source>
        <dbReference type="EMBL" id="KAK3319038.1"/>
    </source>
</evidence>
<evidence type="ECO:0000256" key="7">
    <source>
        <dbReference type="ARBA" id="ARBA00022824"/>
    </source>
</evidence>
<evidence type="ECO:0000256" key="10">
    <source>
        <dbReference type="ARBA" id="ARBA00024805"/>
    </source>
</evidence>
<keyword evidence="7" id="KW-0256">Endoplasmic reticulum</keyword>
<evidence type="ECO:0000256" key="3">
    <source>
        <dbReference type="ARBA" id="ARBA00006405"/>
    </source>
</evidence>
<evidence type="ECO:0000256" key="11">
    <source>
        <dbReference type="SAM" id="MobiDB-lite"/>
    </source>
</evidence>
<protein>
    <submittedName>
        <fullName evidence="14">PI31 proteasome regulator N-terminal-domain-containing protein</fullName>
    </submittedName>
</protein>
<keyword evidence="6" id="KW-0597">Phosphoprotein</keyword>
<dbReference type="AlphaFoldDB" id="A0AAE0M544"/>
<evidence type="ECO:0000259" key="12">
    <source>
        <dbReference type="Pfam" id="PF08577"/>
    </source>
</evidence>
<keyword evidence="5" id="KW-0963">Cytoplasm</keyword>
<reference evidence="14" key="2">
    <citation type="submission" date="2023-06" db="EMBL/GenBank/DDBJ databases">
        <authorList>
            <consortium name="Lawrence Berkeley National Laboratory"/>
            <person name="Haridas S."/>
            <person name="Hensen N."/>
            <person name="Bonometti L."/>
            <person name="Westerberg I."/>
            <person name="Brannstrom I.O."/>
            <person name="Guillou S."/>
            <person name="Cros-Aarteil S."/>
            <person name="Calhoun S."/>
            <person name="Kuo A."/>
            <person name="Mondo S."/>
            <person name="Pangilinan J."/>
            <person name="Riley R."/>
            <person name="Labutti K."/>
            <person name="Andreopoulos B."/>
            <person name="Lipzen A."/>
            <person name="Chen C."/>
            <person name="Yanf M."/>
            <person name="Daum C."/>
            <person name="Ng V."/>
            <person name="Clum A."/>
            <person name="Steindorff A."/>
            <person name="Ohm R."/>
            <person name="Martin F."/>
            <person name="Silar P."/>
            <person name="Natvig D."/>
            <person name="Lalanne C."/>
            <person name="Gautier V."/>
            <person name="Ament-Velasquez S.L."/>
            <person name="Kruys A."/>
            <person name="Hutchinson M.I."/>
            <person name="Powell A.J."/>
            <person name="Barry K."/>
            <person name="Miller A.N."/>
            <person name="Grigoriev I.V."/>
            <person name="Debuchy R."/>
            <person name="Gladieux P."/>
            <person name="Thoren M.H."/>
            <person name="Johannesson H."/>
        </authorList>
    </citation>
    <scope>NUCLEOTIDE SEQUENCE</scope>
    <source>
        <strain evidence="14">CBS 118394</strain>
    </source>
</reference>
<gene>
    <name evidence="14" type="ORF">B0H66DRAFT_575596</name>
</gene>
<feature type="compositionally biased region" description="Basic and acidic residues" evidence="11">
    <location>
        <begin position="173"/>
        <end position="197"/>
    </location>
</feature>
<dbReference type="InterPro" id="IPR045128">
    <property type="entry name" value="PI31-like"/>
</dbReference>
<keyword evidence="8 14" id="KW-0647">Proteasome</keyword>
<dbReference type="Gene3D" id="3.40.1000.30">
    <property type="match status" value="1"/>
</dbReference>
<evidence type="ECO:0000259" key="13">
    <source>
        <dbReference type="Pfam" id="PF11566"/>
    </source>
</evidence>
<feature type="region of interest" description="Disordered" evidence="11">
    <location>
        <begin position="354"/>
        <end position="388"/>
    </location>
</feature>
<comment type="similarity">
    <text evidence="3">Belongs to the proteasome inhibitor PI31 family.</text>
</comment>
<dbReference type="GO" id="GO:0004866">
    <property type="term" value="F:endopeptidase inhibitor activity"/>
    <property type="evidence" value="ECO:0007669"/>
    <property type="project" value="InterPro"/>
</dbReference>
<feature type="domain" description="PI31 proteasome regulator N-terminal" evidence="13">
    <location>
        <begin position="14"/>
        <end position="175"/>
    </location>
</feature>
<evidence type="ECO:0000256" key="9">
    <source>
        <dbReference type="ARBA" id="ARBA00022990"/>
    </source>
</evidence>
<dbReference type="PANTHER" id="PTHR13266:SF1">
    <property type="entry name" value="PROTEASOME INHIBITOR PI31 SUBUNIT"/>
    <property type="match status" value="1"/>
</dbReference>
<feature type="compositionally biased region" description="Pro residues" evidence="11">
    <location>
        <begin position="216"/>
        <end position="225"/>
    </location>
</feature>
<evidence type="ECO:0000256" key="4">
    <source>
        <dbReference type="ARBA" id="ARBA00022481"/>
    </source>
</evidence>
<keyword evidence="4" id="KW-0488">Methylation</keyword>
<evidence type="ECO:0000256" key="8">
    <source>
        <dbReference type="ARBA" id="ARBA00022942"/>
    </source>
</evidence>
<evidence type="ECO:0000256" key="5">
    <source>
        <dbReference type="ARBA" id="ARBA00022490"/>
    </source>
</evidence>
<proteinExistence type="inferred from homology"/>
<dbReference type="InterPro" id="IPR013886">
    <property type="entry name" value="PI31_Prot_C"/>
</dbReference>
<dbReference type="Proteomes" id="UP001283341">
    <property type="component" value="Unassembled WGS sequence"/>
</dbReference>
<evidence type="ECO:0000256" key="2">
    <source>
        <dbReference type="ARBA" id="ARBA00004496"/>
    </source>
</evidence>
<evidence type="ECO:0000256" key="6">
    <source>
        <dbReference type="ARBA" id="ARBA00022553"/>
    </source>
</evidence>
<comment type="caution">
    <text evidence="14">The sequence shown here is derived from an EMBL/GenBank/DDBJ whole genome shotgun (WGS) entry which is preliminary data.</text>
</comment>
<comment type="function">
    <text evidence="10">Plays an important role in control of proteasome function. Inhibits the hydrolysis of protein and peptide substrates by the 20S proteasome. Also inhibits the activation of the proteasome by the proteasome regulatory proteins PA700 and PA28.</text>
</comment>
<dbReference type="Pfam" id="PF11566">
    <property type="entry name" value="PI31_Prot_N"/>
    <property type="match status" value="1"/>
</dbReference>
<keyword evidence="15" id="KW-1185">Reference proteome</keyword>
<accession>A0AAE0M544</accession>
<name>A0AAE0M544_9PEZI</name>
<keyword evidence="9" id="KW-0007">Acetylation</keyword>
<sequence>MAIVLPTQEQGDTTSVVSSSLDAIALFVHVCMRAVGFRLLSYSEDRDSKIESKIQELDPKLTPEWNNGLNSHSFLYAHSHSSMHFLLRIDRISSKVEIRGIAIGDEKIARLELAPREYVSSAALPVRRGSENDNSNNKDLEEKIGRVFMSPERIQDFASLLKRQVIDKLLPGYRKDGQQEENADDRQAREGADEEGVRQSAQPETVPRPGRAPWDLPRPPNPYPVPGGSEPIPAAGSRPHPDLAPPGFEDEYEINVPPHGGLWVPNVGGAGGATDYGRSDLYPQGLGPDDPIRQNFIPGGVRRPGRMGGMHPTFDDPLFMGPRGGGEGGDLGFDPQAPPGARWDPVGPGGLPRFGGGRGGGASGGGRGGGGGFGGGGFGGGGFGGDII</sequence>
<comment type="subcellular location">
    <subcellularLocation>
        <location evidence="2">Cytoplasm</location>
    </subcellularLocation>
    <subcellularLocation>
        <location evidence="1">Endoplasmic reticulum</location>
    </subcellularLocation>
</comment>